<gene>
    <name evidence="1" type="ORF">F444_09078</name>
</gene>
<sequence length="49" mass="5641">MAFVAKKQKLQQSFSSVYTPWLDRTTECESDIAQAFGAILLEYKLNIQK</sequence>
<evidence type="ECO:0000313" key="1">
    <source>
        <dbReference type="EMBL" id="ETO75301.1"/>
    </source>
</evidence>
<dbReference type="EMBL" id="ANJA01001684">
    <property type="protein sequence ID" value="ETO75301.1"/>
    <property type="molecule type" value="Genomic_DNA"/>
</dbReference>
<dbReference type="AlphaFoldDB" id="A0A081A8U0"/>
<proteinExistence type="predicted"/>
<accession>A0A081A8U0</accession>
<dbReference type="Proteomes" id="UP000028582">
    <property type="component" value="Unassembled WGS sequence"/>
</dbReference>
<name>A0A081A8U0_PHYNI</name>
<evidence type="ECO:0000313" key="2">
    <source>
        <dbReference type="Proteomes" id="UP000028582"/>
    </source>
</evidence>
<reference evidence="1 2" key="1">
    <citation type="submission" date="2013-11" db="EMBL/GenBank/DDBJ databases">
        <title>The Genome Sequence of Phytophthora parasitica P1976.</title>
        <authorList>
            <consortium name="The Broad Institute Genomics Platform"/>
            <person name="Russ C."/>
            <person name="Tyler B."/>
            <person name="Panabieres F."/>
            <person name="Shan W."/>
            <person name="Tripathy S."/>
            <person name="Grunwald N."/>
            <person name="Machado M."/>
            <person name="Johnson C.S."/>
            <person name="Walker B."/>
            <person name="Young S."/>
            <person name="Zeng Q."/>
            <person name="Gargeya S."/>
            <person name="Fitzgerald M."/>
            <person name="Haas B."/>
            <person name="Abouelleil A."/>
            <person name="Allen A.W."/>
            <person name="Alvarado L."/>
            <person name="Arachchi H.M."/>
            <person name="Berlin A.M."/>
            <person name="Chapman S.B."/>
            <person name="Gainer-Dewar J."/>
            <person name="Goldberg J."/>
            <person name="Griggs A."/>
            <person name="Gujja S."/>
            <person name="Hansen M."/>
            <person name="Howarth C."/>
            <person name="Imamovic A."/>
            <person name="Ireland A."/>
            <person name="Larimer J."/>
            <person name="McCowan C."/>
            <person name="Murphy C."/>
            <person name="Pearson M."/>
            <person name="Poon T.W."/>
            <person name="Priest M."/>
            <person name="Roberts A."/>
            <person name="Saif S."/>
            <person name="Shea T."/>
            <person name="Sisk P."/>
            <person name="Sykes S."/>
            <person name="Wortman J."/>
            <person name="Nusbaum C."/>
            <person name="Birren B."/>
        </authorList>
    </citation>
    <scope>NUCLEOTIDE SEQUENCE [LARGE SCALE GENOMIC DNA]</scope>
    <source>
        <strain evidence="1 2">P1976</strain>
    </source>
</reference>
<protein>
    <submittedName>
        <fullName evidence="1">Uncharacterized protein</fullName>
    </submittedName>
</protein>
<comment type="caution">
    <text evidence="1">The sequence shown here is derived from an EMBL/GenBank/DDBJ whole genome shotgun (WGS) entry which is preliminary data.</text>
</comment>
<organism evidence="1 2">
    <name type="scientific">Phytophthora nicotianae P1976</name>
    <dbReference type="NCBI Taxonomy" id="1317066"/>
    <lineage>
        <taxon>Eukaryota</taxon>
        <taxon>Sar</taxon>
        <taxon>Stramenopiles</taxon>
        <taxon>Oomycota</taxon>
        <taxon>Peronosporomycetes</taxon>
        <taxon>Peronosporales</taxon>
        <taxon>Peronosporaceae</taxon>
        <taxon>Phytophthora</taxon>
    </lineage>
</organism>